<evidence type="ECO:0000313" key="2">
    <source>
        <dbReference type="Proteomes" id="UP000224460"/>
    </source>
</evidence>
<proteinExistence type="predicted"/>
<sequence length="241" mass="28661">MNILDCLANYTATIKKTPYVYTLQKMGIDIFSQFILTNNLNDDSSLLNRALIDKFLLYWVPRNKRYLTETQAYQLVFTINDIYNYFKEYKQEVEQDNPESDTNTSANEPAILNLYGEEYIRLYKVRNNLLKSTKDPIISIQPLVIDLSNYRYKKKKDSLADLATTYEQAIFEVQECKEGGQIILTKRGQAKQYKLLLEYPTYKYFKQGDFIQGIIKRKLFYVYWEIEEIKSYYPHQAQAYF</sequence>
<organism evidence="1 2">
    <name type="scientific">Sporanaerobium hydrogeniformans</name>
    <dbReference type="NCBI Taxonomy" id="3072179"/>
    <lineage>
        <taxon>Bacteria</taxon>
        <taxon>Bacillati</taxon>
        <taxon>Bacillota</taxon>
        <taxon>Clostridia</taxon>
        <taxon>Lachnospirales</taxon>
        <taxon>Lachnospiraceae</taxon>
        <taxon>Sporanaerobium</taxon>
    </lineage>
</organism>
<gene>
    <name evidence="1" type="ORF">CS063_12890</name>
</gene>
<dbReference type="Proteomes" id="UP000224460">
    <property type="component" value="Unassembled WGS sequence"/>
</dbReference>
<keyword evidence="2" id="KW-1185">Reference proteome</keyword>
<name>A0AC61D9Y8_9FIRM</name>
<dbReference type="EMBL" id="PEDL01000015">
    <property type="protein sequence ID" value="PHV70035.1"/>
    <property type="molecule type" value="Genomic_DNA"/>
</dbReference>
<protein>
    <submittedName>
        <fullName evidence="1">Uncharacterized protein</fullName>
    </submittedName>
</protein>
<comment type="caution">
    <text evidence="1">The sequence shown here is derived from an EMBL/GenBank/DDBJ whole genome shotgun (WGS) entry which is preliminary data.</text>
</comment>
<reference evidence="1" key="1">
    <citation type="submission" date="2017-10" db="EMBL/GenBank/DDBJ databases">
        <title>Genome sequence of cellulolytic Lachnospiraceae bacterium XHS1971 isolated from hotspring sediment.</title>
        <authorList>
            <person name="Vasudevan G."/>
            <person name="Joshi A.J."/>
            <person name="Hivarkar S."/>
            <person name="Lanjekar V.B."/>
            <person name="Dhakephalkar P.K."/>
            <person name="Dagar S."/>
        </authorList>
    </citation>
    <scope>NUCLEOTIDE SEQUENCE</scope>
    <source>
        <strain evidence="1">XHS1971</strain>
    </source>
</reference>
<accession>A0AC61D9Y8</accession>
<evidence type="ECO:0000313" key="1">
    <source>
        <dbReference type="EMBL" id="PHV70035.1"/>
    </source>
</evidence>